<protein>
    <recommendedName>
        <fullName evidence="4">Lipoprotein</fullName>
    </recommendedName>
</protein>
<name>A0ABY9PE31_9GAMM</name>
<reference evidence="2 3" key="1">
    <citation type="submission" date="2023-08" db="EMBL/GenBank/DDBJ databases">
        <title>The whole genome sequence of Lysobacter yananisis.</title>
        <authorList>
            <person name="Sun H."/>
        </authorList>
    </citation>
    <scope>NUCLEOTIDE SEQUENCE [LARGE SCALE GENOMIC DNA]</scope>
    <source>
        <strain evidence="2 3">SNNU513</strain>
    </source>
</reference>
<keyword evidence="3" id="KW-1185">Reference proteome</keyword>
<evidence type="ECO:0008006" key="4">
    <source>
        <dbReference type="Google" id="ProtNLM"/>
    </source>
</evidence>
<evidence type="ECO:0000313" key="3">
    <source>
        <dbReference type="Proteomes" id="UP001229313"/>
    </source>
</evidence>
<evidence type="ECO:0000313" key="2">
    <source>
        <dbReference type="EMBL" id="WMT04663.1"/>
    </source>
</evidence>
<organism evidence="2 3">
    <name type="scientific">Lysobacter yananisis</name>
    <dbReference type="NCBI Taxonomy" id="1003114"/>
    <lineage>
        <taxon>Bacteria</taxon>
        <taxon>Pseudomonadati</taxon>
        <taxon>Pseudomonadota</taxon>
        <taxon>Gammaproteobacteria</taxon>
        <taxon>Lysobacterales</taxon>
        <taxon>Lysobacteraceae</taxon>
        <taxon>Lysobacter</taxon>
    </lineage>
</organism>
<accession>A0ABY9PE31</accession>
<feature type="compositionally biased region" description="Basic and acidic residues" evidence="1">
    <location>
        <begin position="168"/>
        <end position="181"/>
    </location>
</feature>
<sequence length="181" mass="20173">MIRKLMIPLLAAGLLAGCVTDYTARGGGGPGTYYYGRPSVDYNYYGGYGGGYYGPGYGYYPYGESYRFRNGGYYGNPYYGYYGNPYYYGYPRYYYPNRPHRPNRPNPPTSGNPPSRGDGGLPWRDTRPVGGGAWGPRNNNPGATPQVRPQMQMARPQMAPRAPAAPSVRRDGGRAWRDVER</sequence>
<feature type="region of interest" description="Disordered" evidence="1">
    <location>
        <begin position="98"/>
        <end position="181"/>
    </location>
</feature>
<proteinExistence type="predicted"/>
<dbReference type="EMBL" id="CP133568">
    <property type="protein sequence ID" value="WMT04663.1"/>
    <property type="molecule type" value="Genomic_DNA"/>
</dbReference>
<feature type="compositionally biased region" description="Low complexity" evidence="1">
    <location>
        <begin position="148"/>
        <end position="167"/>
    </location>
</feature>
<evidence type="ECO:0000256" key="1">
    <source>
        <dbReference type="SAM" id="MobiDB-lite"/>
    </source>
</evidence>
<dbReference type="Proteomes" id="UP001229313">
    <property type="component" value="Chromosome"/>
</dbReference>
<dbReference type="RefSeq" id="WP_175429344.1">
    <property type="nucleotide sequence ID" value="NZ_CP133568.1"/>
</dbReference>
<gene>
    <name evidence="2" type="ORF">RDV84_07460</name>
</gene>
<dbReference type="PROSITE" id="PS51257">
    <property type="entry name" value="PROKAR_LIPOPROTEIN"/>
    <property type="match status" value="1"/>
</dbReference>